<sequence length="183" mass="20627">MRKSVLLGLACICSSLSYGQWYPEEKDSGFSDRSFWENVRFGGGVGLGFGDGFTNFGIAPSALYQINNQFGVGTGLQYNYTRLKNDYTSSSYGVNLLGTYNPIPEFQFSLELEQLRVNNTIDAYTFEGRSYPEVKDSFWNTALFVGAGFSSGNATIGVKYNILFNKNDRVYADSWMPFVRFYF</sequence>
<dbReference type="OrthoDB" id="1148680at2"/>
<dbReference type="AlphaFoldDB" id="A0A2M9R4N0"/>
<evidence type="ECO:0000313" key="2">
    <source>
        <dbReference type="Proteomes" id="UP000231960"/>
    </source>
</evidence>
<dbReference type="Proteomes" id="UP000231960">
    <property type="component" value="Unassembled WGS sequence"/>
</dbReference>
<dbReference type="RefSeq" id="WP_100677394.1">
    <property type="nucleotide sequence ID" value="NZ_NIPO01000001.1"/>
</dbReference>
<name>A0A2M9R4N0_9FLAO</name>
<keyword evidence="2" id="KW-1185">Reference proteome</keyword>
<dbReference type="EMBL" id="NIPO01000001">
    <property type="protein sequence ID" value="PJR03826.1"/>
    <property type="molecule type" value="Genomic_DNA"/>
</dbReference>
<proteinExistence type="predicted"/>
<protein>
    <recommendedName>
        <fullName evidence="3">Alpha-ketoglutarate decarboxylase</fullName>
    </recommendedName>
</protein>
<organism evidence="1 2">
    <name type="scientific">Avrilella dinanensis</name>
    <dbReference type="NCBI Taxonomy" id="2008672"/>
    <lineage>
        <taxon>Bacteria</taxon>
        <taxon>Pseudomonadati</taxon>
        <taxon>Bacteroidota</taxon>
        <taxon>Flavobacteriia</taxon>
        <taxon>Flavobacteriales</taxon>
        <taxon>Flavobacteriaceae</taxon>
        <taxon>Avrilella</taxon>
    </lineage>
</organism>
<gene>
    <name evidence="1" type="ORF">CDL10_04275</name>
</gene>
<comment type="caution">
    <text evidence="1">The sequence shown here is derived from an EMBL/GenBank/DDBJ whole genome shotgun (WGS) entry which is preliminary data.</text>
</comment>
<reference evidence="1 2" key="1">
    <citation type="submission" date="2017-06" db="EMBL/GenBank/DDBJ databases">
        <title>Description of Avrilella dinanensis gen. nov. sp. nov.</title>
        <authorList>
            <person name="Leyer C."/>
            <person name="Sassi M."/>
            <person name="Minet J."/>
            <person name="Kayal S."/>
            <person name="Cattoir V."/>
        </authorList>
    </citation>
    <scope>NUCLEOTIDE SEQUENCE [LARGE SCALE GENOMIC DNA]</scope>
    <source>
        <strain evidence="1 2">UR159</strain>
    </source>
</reference>
<evidence type="ECO:0000313" key="1">
    <source>
        <dbReference type="EMBL" id="PJR03826.1"/>
    </source>
</evidence>
<accession>A0A2M9R4N0</accession>
<evidence type="ECO:0008006" key="3">
    <source>
        <dbReference type="Google" id="ProtNLM"/>
    </source>
</evidence>